<dbReference type="OrthoDB" id="2939962at2"/>
<organism evidence="1 2">
    <name type="scientific">Paenibacillus thalictri</name>
    <dbReference type="NCBI Taxonomy" id="2527873"/>
    <lineage>
        <taxon>Bacteria</taxon>
        <taxon>Bacillati</taxon>
        <taxon>Bacillota</taxon>
        <taxon>Bacilli</taxon>
        <taxon>Bacillales</taxon>
        <taxon>Paenibacillaceae</taxon>
        <taxon>Paenibacillus</taxon>
    </lineage>
</organism>
<evidence type="ECO:0000313" key="1">
    <source>
        <dbReference type="EMBL" id="TBL75292.1"/>
    </source>
</evidence>
<dbReference type="RefSeq" id="WP_131015781.1">
    <property type="nucleotide sequence ID" value="NZ_SIRE01000017.1"/>
</dbReference>
<dbReference type="Proteomes" id="UP000293142">
    <property type="component" value="Unassembled WGS sequence"/>
</dbReference>
<dbReference type="AlphaFoldDB" id="A0A4Q9DNW4"/>
<reference evidence="1 2" key="1">
    <citation type="submission" date="2019-02" db="EMBL/GenBank/DDBJ databases">
        <title>Paenibacillus sp. nov., isolated from surface-sterilized tissue of Thalictrum simplex L.</title>
        <authorList>
            <person name="Tuo L."/>
        </authorList>
    </citation>
    <scope>NUCLEOTIDE SEQUENCE [LARGE SCALE GENOMIC DNA]</scope>
    <source>
        <strain evidence="1 2">N2SHLJ1</strain>
    </source>
</reference>
<evidence type="ECO:0008006" key="3">
    <source>
        <dbReference type="Google" id="ProtNLM"/>
    </source>
</evidence>
<sequence>MSMPKYPEERKIRSYKSIVKDILESAALEELAIAHLINAEAEKIQAFTGHYGGFPTSPSNKQINEFQGHVAKILQALSEKQKILVRTIELSKELIDESEETEEGYE</sequence>
<accession>A0A4Q9DNW4</accession>
<dbReference type="EMBL" id="SIRE01000017">
    <property type="protein sequence ID" value="TBL75292.1"/>
    <property type="molecule type" value="Genomic_DNA"/>
</dbReference>
<keyword evidence="2" id="KW-1185">Reference proteome</keyword>
<evidence type="ECO:0000313" key="2">
    <source>
        <dbReference type="Proteomes" id="UP000293142"/>
    </source>
</evidence>
<dbReference type="InterPro" id="IPR058705">
    <property type="entry name" value="A_ENA"/>
</dbReference>
<dbReference type="Pfam" id="PF26595">
    <property type="entry name" value="A_ENA"/>
    <property type="match status" value="1"/>
</dbReference>
<name>A0A4Q9DNW4_9BACL</name>
<proteinExistence type="predicted"/>
<protein>
    <recommendedName>
        <fullName evidence="3">Restriction endonuclease subunit S</fullName>
    </recommendedName>
</protein>
<gene>
    <name evidence="1" type="ORF">EYB31_23040</name>
</gene>
<comment type="caution">
    <text evidence="1">The sequence shown here is derived from an EMBL/GenBank/DDBJ whole genome shotgun (WGS) entry which is preliminary data.</text>
</comment>